<evidence type="ECO:0000256" key="5">
    <source>
        <dbReference type="ARBA" id="ARBA00023277"/>
    </source>
</evidence>
<reference evidence="7" key="1">
    <citation type="submission" date="2020-05" db="EMBL/GenBank/DDBJ databases">
        <authorList>
            <person name="Chiriac C."/>
            <person name="Salcher M."/>
            <person name="Ghai R."/>
            <person name="Kavagutti S V."/>
        </authorList>
    </citation>
    <scope>NUCLEOTIDE SEQUENCE</scope>
</reference>
<dbReference type="InterPro" id="IPR005886">
    <property type="entry name" value="UDP_G4E"/>
</dbReference>
<dbReference type="InterPro" id="IPR036291">
    <property type="entry name" value="NAD(P)-bd_dom_sf"/>
</dbReference>
<dbReference type="GO" id="GO:0033499">
    <property type="term" value="P:galactose catabolic process via UDP-galactose, Leloir pathway"/>
    <property type="evidence" value="ECO:0007669"/>
    <property type="project" value="TreeGrafter"/>
</dbReference>
<dbReference type="Gene3D" id="3.40.50.720">
    <property type="entry name" value="NAD(P)-binding Rossmann-like Domain"/>
    <property type="match status" value="1"/>
</dbReference>
<dbReference type="InterPro" id="IPR001509">
    <property type="entry name" value="Epimerase_deHydtase"/>
</dbReference>
<evidence type="ECO:0000256" key="4">
    <source>
        <dbReference type="ARBA" id="ARBA00023235"/>
    </source>
</evidence>
<evidence type="ECO:0000313" key="7">
    <source>
        <dbReference type="EMBL" id="CAB4742165.1"/>
    </source>
</evidence>
<dbReference type="PANTHER" id="PTHR43725">
    <property type="entry name" value="UDP-GLUCOSE 4-EPIMERASE"/>
    <property type="match status" value="1"/>
</dbReference>
<name>A0A6J6T590_9ZZZZ</name>
<keyword evidence="4" id="KW-0413">Isomerase</keyword>
<evidence type="ECO:0000256" key="1">
    <source>
        <dbReference type="ARBA" id="ARBA00001911"/>
    </source>
</evidence>
<organism evidence="7">
    <name type="scientific">freshwater metagenome</name>
    <dbReference type="NCBI Taxonomy" id="449393"/>
    <lineage>
        <taxon>unclassified sequences</taxon>
        <taxon>metagenomes</taxon>
        <taxon>ecological metagenomes</taxon>
    </lineage>
</organism>
<comment type="cofactor">
    <cofactor evidence="1">
        <name>NAD(+)</name>
        <dbReference type="ChEBI" id="CHEBI:57540"/>
    </cofactor>
</comment>
<dbReference type="GO" id="GO:0003978">
    <property type="term" value="F:UDP-glucose 4-epimerase activity"/>
    <property type="evidence" value="ECO:0007669"/>
    <property type="project" value="InterPro"/>
</dbReference>
<dbReference type="EMBL" id="CAEZYY010000004">
    <property type="protein sequence ID" value="CAB4742165.1"/>
    <property type="molecule type" value="Genomic_DNA"/>
</dbReference>
<comment type="similarity">
    <text evidence="2">Belongs to the NAD(P)-dependent epimerase/dehydratase family.</text>
</comment>
<dbReference type="SUPFAM" id="SSF51735">
    <property type="entry name" value="NAD(P)-binding Rossmann-fold domains"/>
    <property type="match status" value="1"/>
</dbReference>
<evidence type="ECO:0000256" key="3">
    <source>
        <dbReference type="ARBA" id="ARBA00023027"/>
    </source>
</evidence>
<proteinExistence type="inferred from homology"/>
<gene>
    <name evidence="7" type="ORF">UFOPK2806_00454</name>
</gene>
<evidence type="ECO:0000259" key="6">
    <source>
        <dbReference type="Pfam" id="PF01370"/>
    </source>
</evidence>
<sequence length="331" mass="35208">MAVLVVGGAGYIGSVTVRALLRAGRDVVVFDDLSTGFQEAVPAGAAFVRGATHDAAAVQQAVADHDIDVAVHFAAKKAAGDSMHRPGHYFAENVGGSNTLLDALRLAGVSRVVFSSSAAVYGNATALPIGEDAPKHPENPYGESKLIVEQMLRWYDTCHGLRSVSLRYFNAAGATDDGEVGEDFAQSTNLVPVLMKAVLGKRPPLEILGTDYPTRDGSAVRDYIHVEDLATGHVRAVEYLERGGATTAINLGTSQGSSVWEIVRAAEAVIGGPVPYVESPRRAGDAVELYADISRARELLGWEPVRGIAEIMDSEWKWRQRRPGGFVGAVN</sequence>
<dbReference type="Gene3D" id="3.90.25.10">
    <property type="entry name" value="UDP-galactose 4-epimerase, domain 1"/>
    <property type="match status" value="1"/>
</dbReference>
<accession>A0A6J6T590</accession>
<dbReference type="NCBIfam" id="TIGR01179">
    <property type="entry name" value="galE"/>
    <property type="match status" value="1"/>
</dbReference>
<evidence type="ECO:0000256" key="2">
    <source>
        <dbReference type="ARBA" id="ARBA00007637"/>
    </source>
</evidence>
<protein>
    <submittedName>
        <fullName evidence="7">Unannotated protein</fullName>
    </submittedName>
</protein>
<dbReference type="AlphaFoldDB" id="A0A6J6T590"/>
<dbReference type="CDD" id="cd05247">
    <property type="entry name" value="UDP_G4E_1_SDR_e"/>
    <property type="match status" value="1"/>
</dbReference>
<feature type="domain" description="NAD-dependent epimerase/dehydratase" evidence="6">
    <location>
        <begin position="3"/>
        <end position="252"/>
    </location>
</feature>
<dbReference type="Pfam" id="PF01370">
    <property type="entry name" value="Epimerase"/>
    <property type="match status" value="1"/>
</dbReference>
<keyword evidence="5" id="KW-0119">Carbohydrate metabolism</keyword>
<dbReference type="PANTHER" id="PTHR43725:SF53">
    <property type="entry name" value="UDP-ARABINOSE 4-EPIMERASE 1"/>
    <property type="match status" value="1"/>
</dbReference>
<keyword evidence="3" id="KW-0520">NAD</keyword>